<keyword evidence="1" id="KW-0732">Signal</keyword>
<dbReference type="PANTHER" id="PTHR13593">
    <property type="match status" value="1"/>
</dbReference>
<gene>
    <name evidence="2" type="ORF">ACHAXA_011488</name>
</gene>
<name>A0ABD3R2P5_9STRA</name>
<sequence>MGVIRCLSSSLLCVAVLTSAGYCAWRFGPWYGQSGDESETQGTGATLDLKAANSCEGCCNGLASNCNLRVNEVMFGMVHNAMSSRDDLFAAYNNIENLEKALVAGYRGLMLDSCICDGSIGEEVANFMKGDEDKRLSATCHSPTKYIIYLTIDIPQVLGNIKTFLEVNSNEVLMIEFEVIDGSLDKLHSAIDESGLDQLVYRRASSGNATEYYEWPTLQSLIDANTRLIIFAHGDGMESCASGGCPEGFFYTYDHFEQTFWNDATCDVQGTDFDSNIDFFLMNHWMNEPETDLPFEGNADEFNSFNSLLDRFKLCTKRTPNIVAIDFWSIGNVLDFVNEMNQKRGG</sequence>
<protein>
    <submittedName>
        <fullName evidence="2">Uncharacterized protein</fullName>
    </submittedName>
</protein>
<dbReference type="Gene3D" id="3.20.20.190">
    <property type="entry name" value="Phosphatidylinositol (PI) phosphodiesterase"/>
    <property type="match status" value="1"/>
</dbReference>
<dbReference type="InterPro" id="IPR017946">
    <property type="entry name" value="PLC-like_Pdiesterase_TIM-brl"/>
</dbReference>
<dbReference type="PANTHER" id="PTHR13593:SF140">
    <property type="entry name" value="PLC-LIKE PHOSPHODIESTERASE"/>
    <property type="match status" value="1"/>
</dbReference>
<dbReference type="InterPro" id="IPR051057">
    <property type="entry name" value="PI-PLC_domain"/>
</dbReference>
<dbReference type="SUPFAM" id="SSF51695">
    <property type="entry name" value="PLC-like phosphodiesterases"/>
    <property type="match status" value="1"/>
</dbReference>
<evidence type="ECO:0000313" key="2">
    <source>
        <dbReference type="EMBL" id="KAL3806908.1"/>
    </source>
</evidence>
<organism evidence="2 3">
    <name type="scientific">Cyclostephanos tholiformis</name>
    <dbReference type="NCBI Taxonomy" id="382380"/>
    <lineage>
        <taxon>Eukaryota</taxon>
        <taxon>Sar</taxon>
        <taxon>Stramenopiles</taxon>
        <taxon>Ochrophyta</taxon>
        <taxon>Bacillariophyta</taxon>
        <taxon>Coscinodiscophyceae</taxon>
        <taxon>Thalassiosirophycidae</taxon>
        <taxon>Stephanodiscales</taxon>
        <taxon>Stephanodiscaceae</taxon>
        <taxon>Cyclostephanos</taxon>
    </lineage>
</organism>
<comment type="caution">
    <text evidence="2">The sequence shown here is derived from an EMBL/GenBank/DDBJ whole genome shotgun (WGS) entry which is preliminary data.</text>
</comment>
<dbReference type="Proteomes" id="UP001530377">
    <property type="component" value="Unassembled WGS sequence"/>
</dbReference>
<accession>A0ABD3R2P5</accession>
<evidence type="ECO:0000256" key="1">
    <source>
        <dbReference type="SAM" id="SignalP"/>
    </source>
</evidence>
<feature type="chain" id="PRO_5044815626" evidence="1">
    <location>
        <begin position="21"/>
        <end position="346"/>
    </location>
</feature>
<reference evidence="2 3" key="1">
    <citation type="submission" date="2024-10" db="EMBL/GenBank/DDBJ databases">
        <title>Updated reference genomes for cyclostephanoid diatoms.</title>
        <authorList>
            <person name="Roberts W.R."/>
            <person name="Alverson A.J."/>
        </authorList>
    </citation>
    <scope>NUCLEOTIDE SEQUENCE [LARGE SCALE GENOMIC DNA]</scope>
    <source>
        <strain evidence="2 3">AJA228-03</strain>
    </source>
</reference>
<dbReference type="EMBL" id="JALLPB020000707">
    <property type="protein sequence ID" value="KAL3806908.1"/>
    <property type="molecule type" value="Genomic_DNA"/>
</dbReference>
<evidence type="ECO:0000313" key="3">
    <source>
        <dbReference type="Proteomes" id="UP001530377"/>
    </source>
</evidence>
<dbReference type="Pfam" id="PF26146">
    <property type="entry name" value="PI-PLC_X"/>
    <property type="match status" value="1"/>
</dbReference>
<dbReference type="AlphaFoldDB" id="A0ABD3R2P5"/>
<keyword evidence="3" id="KW-1185">Reference proteome</keyword>
<feature type="signal peptide" evidence="1">
    <location>
        <begin position="1"/>
        <end position="20"/>
    </location>
</feature>
<proteinExistence type="predicted"/>